<evidence type="ECO:0000256" key="15">
    <source>
        <dbReference type="HAMAP-Rule" id="MF_00325"/>
    </source>
</evidence>
<dbReference type="CDD" id="cd07386">
    <property type="entry name" value="MPP_DNA_pol_II_small_archeal_C"/>
    <property type="match status" value="1"/>
</dbReference>
<proteinExistence type="inferred from homology"/>
<comment type="catalytic activity">
    <reaction evidence="1 15">
        <text>Exonucleolytic cleavage in the 3'- to 5'-direction to yield nucleoside 5'-phosphates.</text>
        <dbReference type="EC" id="3.1.11.1"/>
    </reaction>
</comment>
<evidence type="ECO:0000256" key="1">
    <source>
        <dbReference type="ARBA" id="ARBA00000563"/>
    </source>
</evidence>
<evidence type="ECO:0000313" key="17">
    <source>
        <dbReference type="EMBL" id="ACL15783.1"/>
    </source>
</evidence>
<dbReference type="EC" id="2.7.7.7" evidence="15"/>
<feature type="domain" description="DNA polymerase alpha/delta/epsilon subunit B" evidence="16">
    <location>
        <begin position="219"/>
        <end position="409"/>
    </location>
</feature>
<keyword evidence="4 15" id="KW-0808">Transferase</keyword>
<dbReference type="EMBL" id="CP001338">
    <property type="protein sequence ID" value="ACL15783.1"/>
    <property type="molecule type" value="Genomic_DNA"/>
</dbReference>
<keyword evidence="7 15" id="KW-0540">Nuclease</keyword>
<dbReference type="GO" id="GO:0006271">
    <property type="term" value="P:DNA strand elongation involved in DNA replication"/>
    <property type="evidence" value="ECO:0007669"/>
    <property type="project" value="TreeGrafter"/>
</dbReference>
<keyword evidence="10 15" id="KW-0239">DNA-directed DNA polymerase</keyword>
<dbReference type="InterPro" id="IPR029052">
    <property type="entry name" value="Metallo-depent_PP-like"/>
</dbReference>
<sequence>MLKASEILQRFIETKLQVHPDVVRYLQEQNDPTLVDQVIRDASDQTVVVSPAVIPKLRAERDGTRFLTDPGLEVLAGIAGTSEAVTSVHDYVHYFRDRYNQLGGIVRARAHAMPIEALVKTTRYKQQECTIIGMVGDSRTSTKGHKIVQVEDPTGTIAVLFNKNRPDFSEAERLIPDEVIGVRGTLSPEGTLFFGNQLIRPDIPMNHAPFLSKTPGRAVLISDVHVGSNTFLPEAWDRFAAWLKTADVSYLLIAGDVVDGIGVYPGQEQELVIQNIYEQYNAFGEMLAELPKRLKIVVSPGNHDVVRGAEPQPALPDKFTGSFPENCTVVENPALISLQGVRVLMYHGRSIDDMISLIPGATYENPGQMMEEMLQRRHLAPSYGRRTPIAASKLDRLVINPIPEILLTGHVHIMGITRYRGVLGINAGTWQGQTGFQKQMNINPTPARAVEVDLQTLEYQVRDFNEA</sequence>
<dbReference type="PANTHER" id="PTHR10416">
    <property type="entry name" value="DNA POLYMERASE DELTA SUBUNIT 2"/>
    <property type="match status" value="1"/>
</dbReference>
<dbReference type="GO" id="GO:0003677">
    <property type="term" value="F:DNA binding"/>
    <property type="evidence" value="ECO:0007669"/>
    <property type="project" value="UniProtKB-UniRule"/>
</dbReference>
<dbReference type="GO" id="GO:0003887">
    <property type="term" value="F:DNA-directed DNA polymerase activity"/>
    <property type="evidence" value="ECO:0007669"/>
    <property type="project" value="UniProtKB-UniRule"/>
</dbReference>
<evidence type="ECO:0000256" key="4">
    <source>
        <dbReference type="ARBA" id="ARBA00022679"/>
    </source>
</evidence>
<dbReference type="GeneID" id="7271435"/>
<comment type="similarity">
    <text evidence="2 15">Belongs to the DNA polymerase delta/II small subunit family.</text>
</comment>
<evidence type="ECO:0000256" key="9">
    <source>
        <dbReference type="ARBA" id="ARBA00022839"/>
    </source>
</evidence>
<evidence type="ECO:0000256" key="7">
    <source>
        <dbReference type="ARBA" id="ARBA00022722"/>
    </source>
</evidence>
<dbReference type="OrthoDB" id="372039at2157"/>
<dbReference type="PIRSF" id="PIRSF000803">
    <property type="entry name" value="Arc_Pol2_small"/>
    <property type="match status" value="1"/>
</dbReference>
<evidence type="ECO:0000256" key="13">
    <source>
        <dbReference type="ARBA" id="ARBA00024817"/>
    </source>
</evidence>
<dbReference type="InterPro" id="IPR024826">
    <property type="entry name" value="DNA_pol_delta/II_ssu"/>
</dbReference>
<evidence type="ECO:0000256" key="5">
    <source>
        <dbReference type="ARBA" id="ARBA00022695"/>
    </source>
</evidence>
<gene>
    <name evidence="15" type="primary">polB</name>
    <name evidence="17" type="ordered locus">Mpal_0409</name>
</gene>
<evidence type="ECO:0000256" key="14">
    <source>
        <dbReference type="ARBA" id="ARBA00049244"/>
    </source>
</evidence>
<dbReference type="eggNOG" id="arCOG04455">
    <property type="taxonomic scope" value="Archaea"/>
</dbReference>
<keyword evidence="6 15" id="KW-0235">DNA replication</keyword>
<dbReference type="InterPro" id="IPR007185">
    <property type="entry name" value="DNA_pol_a/d/e_bsu"/>
</dbReference>
<keyword evidence="12 15" id="KW-0511">Multifunctional enzyme</keyword>
<dbReference type="InterPro" id="IPR011149">
    <property type="entry name" value="Pol2_small_arc"/>
</dbReference>
<dbReference type="HOGENOM" id="CLU_027850_0_0_2"/>
<keyword evidence="5 15" id="KW-0548">Nucleotidyltransferase</keyword>
<evidence type="ECO:0000256" key="8">
    <source>
        <dbReference type="ARBA" id="ARBA00022801"/>
    </source>
</evidence>
<evidence type="ECO:0000256" key="3">
    <source>
        <dbReference type="ARBA" id="ARBA00011315"/>
    </source>
</evidence>
<dbReference type="EC" id="3.1.11.1" evidence="15"/>
<dbReference type="PANTHER" id="PTHR10416:SF0">
    <property type="entry name" value="DNA POLYMERASE DELTA SUBUNIT 2"/>
    <property type="match status" value="1"/>
</dbReference>
<dbReference type="GO" id="GO:0006308">
    <property type="term" value="P:DNA catabolic process"/>
    <property type="evidence" value="ECO:0007669"/>
    <property type="project" value="UniProtKB-UniRule"/>
</dbReference>
<dbReference type="AlphaFoldDB" id="B8GKA0"/>
<organism evidence="17 18">
    <name type="scientific">Methanosphaerula palustris (strain ATCC BAA-1556 / DSM 19958 / E1-9c)</name>
    <dbReference type="NCBI Taxonomy" id="521011"/>
    <lineage>
        <taxon>Archaea</taxon>
        <taxon>Methanobacteriati</taxon>
        <taxon>Methanobacteriota</taxon>
        <taxon>Stenosarchaea group</taxon>
        <taxon>Methanomicrobia</taxon>
        <taxon>Methanomicrobiales</taxon>
        <taxon>Methanoregulaceae</taxon>
        <taxon>Methanosphaerula</taxon>
    </lineage>
</organism>
<dbReference type="HAMAP" id="MF_00325">
    <property type="entry name" value="DNApol_II_A_arch"/>
    <property type="match status" value="1"/>
</dbReference>
<comment type="subunit">
    <text evidence="3 15">Heterodimer of a large subunit and a small subunit.</text>
</comment>
<comment type="catalytic activity">
    <reaction evidence="14 15">
        <text>DNA(n) + a 2'-deoxyribonucleoside 5'-triphosphate = DNA(n+1) + diphosphate</text>
        <dbReference type="Rhea" id="RHEA:22508"/>
        <dbReference type="Rhea" id="RHEA-COMP:17339"/>
        <dbReference type="Rhea" id="RHEA-COMP:17340"/>
        <dbReference type="ChEBI" id="CHEBI:33019"/>
        <dbReference type="ChEBI" id="CHEBI:61560"/>
        <dbReference type="ChEBI" id="CHEBI:173112"/>
        <dbReference type="EC" id="2.7.7.7"/>
    </reaction>
</comment>
<protein>
    <recommendedName>
        <fullName evidence="15">DNA polymerase II small subunit</fullName>
        <shortName evidence="15">Pol II</shortName>
        <ecNumber evidence="15">2.7.7.7</ecNumber>
    </recommendedName>
    <alternativeName>
        <fullName evidence="15">Exodeoxyribonuclease small subunit</fullName>
        <ecNumber evidence="15">3.1.11.1</ecNumber>
    </alternativeName>
</protein>
<keyword evidence="11 15" id="KW-0238">DNA-binding</keyword>
<dbReference type="Gene3D" id="3.60.21.50">
    <property type="match status" value="1"/>
</dbReference>
<name>B8GKA0_METPE</name>
<keyword evidence="18" id="KW-1185">Reference proteome</keyword>
<evidence type="ECO:0000256" key="6">
    <source>
        <dbReference type="ARBA" id="ARBA00022705"/>
    </source>
</evidence>
<evidence type="ECO:0000256" key="11">
    <source>
        <dbReference type="ARBA" id="ARBA00023125"/>
    </source>
</evidence>
<evidence type="ECO:0000256" key="12">
    <source>
        <dbReference type="ARBA" id="ARBA00023268"/>
    </source>
</evidence>
<evidence type="ECO:0000313" key="18">
    <source>
        <dbReference type="Proteomes" id="UP000002457"/>
    </source>
</evidence>
<dbReference type="SUPFAM" id="SSF56300">
    <property type="entry name" value="Metallo-dependent phosphatases"/>
    <property type="match status" value="1"/>
</dbReference>
<dbReference type="STRING" id="521011.Mpal_0409"/>
<dbReference type="GO" id="GO:0008310">
    <property type="term" value="F:single-stranded DNA 3'-5' DNA exonuclease activity"/>
    <property type="evidence" value="ECO:0007669"/>
    <property type="project" value="UniProtKB-EC"/>
</dbReference>
<reference evidence="17 18" key="1">
    <citation type="journal article" date="2015" name="Genome Announc.">
        <title>Complete Genome Sequence of Methanosphaerula palustris E1-9CT, a Hydrogenotrophic Methanogen Isolated from a Minerotrophic Fen Peatland.</title>
        <authorList>
            <person name="Cadillo-Quiroz H."/>
            <person name="Browne P."/>
            <person name="Kyrpides N."/>
            <person name="Woyke T."/>
            <person name="Goodwin L."/>
            <person name="Detter C."/>
            <person name="Yavitt J.B."/>
            <person name="Zinder S.H."/>
        </authorList>
    </citation>
    <scope>NUCLEOTIDE SEQUENCE [LARGE SCALE GENOMIC DNA]</scope>
    <source>
        <strain evidence="18">ATCC BAA-1556 / DSM 19958 / E1-9c</strain>
    </source>
</reference>
<dbReference type="CDD" id="cd04490">
    <property type="entry name" value="PolII_SU_OBF"/>
    <property type="match status" value="1"/>
</dbReference>
<dbReference type="GO" id="GO:0042575">
    <property type="term" value="C:DNA polymerase complex"/>
    <property type="evidence" value="ECO:0007669"/>
    <property type="project" value="TreeGrafter"/>
</dbReference>
<dbReference type="NCBIfam" id="NF003118">
    <property type="entry name" value="PRK04036.1-3"/>
    <property type="match status" value="1"/>
</dbReference>
<evidence type="ECO:0000256" key="10">
    <source>
        <dbReference type="ARBA" id="ARBA00022932"/>
    </source>
</evidence>
<comment type="function">
    <text evidence="13 15">Possesses two activities: a DNA synthesis (polymerase) and an exonucleolytic activity that degrades single-stranded DNA in the 3' to 5' direction. Has a template-primer preference which is characteristic of a replicative DNA polymerase.</text>
</comment>
<dbReference type="Pfam" id="PF04042">
    <property type="entry name" value="DNA_pol_E_B"/>
    <property type="match status" value="1"/>
</dbReference>
<dbReference type="RefSeq" id="WP_012617102.1">
    <property type="nucleotide sequence ID" value="NC_011832.1"/>
</dbReference>
<keyword evidence="9 15" id="KW-0269">Exonuclease</keyword>
<dbReference type="Proteomes" id="UP000002457">
    <property type="component" value="Chromosome"/>
</dbReference>
<evidence type="ECO:0000256" key="2">
    <source>
        <dbReference type="ARBA" id="ARBA00006035"/>
    </source>
</evidence>
<keyword evidence="8 15" id="KW-0378">Hydrolase</keyword>
<dbReference type="KEGG" id="mpl:Mpal_0409"/>
<accession>B8GKA0</accession>
<evidence type="ECO:0000259" key="16">
    <source>
        <dbReference type="Pfam" id="PF04042"/>
    </source>
</evidence>